<feature type="signal peptide" evidence="2">
    <location>
        <begin position="1"/>
        <end position="24"/>
    </location>
</feature>
<protein>
    <submittedName>
        <fullName evidence="3">Cysteine-rich secreted protein</fullName>
    </submittedName>
</protein>
<feature type="compositionally biased region" description="Low complexity" evidence="1">
    <location>
        <begin position="339"/>
        <end position="365"/>
    </location>
</feature>
<evidence type="ECO:0000313" key="4">
    <source>
        <dbReference type="Proteomes" id="UP000562929"/>
    </source>
</evidence>
<dbReference type="OrthoDB" id="4662630at2759"/>
<feature type="region of interest" description="Disordered" evidence="1">
    <location>
        <begin position="334"/>
        <end position="376"/>
    </location>
</feature>
<sequence length="468" mass="50329">MAAMKSLSWSLAAVLLNSPLLIKAEKVEARPLGKDVTIKGNAVSWISPGGFEDGFQCRGSRILCISDDKTMAACCEEKNKLKGSLESGFYCCAEGHDLAGSKEVGYSCCPTGQQFDGKVCKLVCTNGKVLVDGRCACPIGLEETAEGGCIKPKCTSGLMTGKCYMFKGESGRRLAYKNKQYSEAIPSKDTIPGKFQLCRDEKCTPNLPINPSQEVHIRDVHGSPPDSADANQWLNNASGGNHMGKTPKYAESGNFTITKWPCGKYCLSGVQTGLGPACPSEDPSITFYRTLSEACVEFELVEVPCKIRDSKNNCIWKGSKNQCCGKEVCTAADDDDTPEPSSQQPSSSPSSTSSSSTSIEAAPPSETKPSKAQLCPDKHGSTLEANGIGFRVLCGWYYSAKDKLEELKNVRDPLTCHAKCAADSKCQGANFNWASFFCTHQIDWAAEMKDGGNVTGCVTFHPTKPRPV</sequence>
<evidence type="ECO:0000256" key="2">
    <source>
        <dbReference type="SAM" id="SignalP"/>
    </source>
</evidence>
<dbReference type="Proteomes" id="UP000562929">
    <property type="component" value="Unassembled WGS sequence"/>
</dbReference>
<dbReference type="EMBL" id="JAACLJ010000001">
    <property type="protein sequence ID" value="KAF4595233.1"/>
    <property type="molecule type" value="Genomic_DNA"/>
</dbReference>
<gene>
    <name evidence="3" type="ORF">GQ602_000846</name>
</gene>
<organism evidence="3 4">
    <name type="scientific">Ophiocordyceps camponoti-floridani</name>
    <dbReference type="NCBI Taxonomy" id="2030778"/>
    <lineage>
        <taxon>Eukaryota</taxon>
        <taxon>Fungi</taxon>
        <taxon>Dikarya</taxon>
        <taxon>Ascomycota</taxon>
        <taxon>Pezizomycotina</taxon>
        <taxon>Sordariomycetes</taxon>
        <taxon>Hypocreomycetidae</taxon>
        <taxon>Hypocreales</taxon>
        <taxon>Ophiocordycipitaceae</taxon>
        <taxon>Ophiocordyceps</taxon>
    </lineage>
</organism>
<accession>A0A8H4QCY3</accession>
<name>A0A8H4QCY3_9HYPO</name>
<keyword evidence="4" id="KW-1185">Reference proteome</keyword>
<dbReference type="AlphaFoldDB" id="A0A8H4QCY3"/>
<comment type="caution">
    <text evidence="3">The sequence shown here is derived from an EMBL/GenBank/DDBJ whole genome shotgun (WGS) entry which is preliminary data.</text>
</comment>
<proteinExistence type="predicted"/>
<keyword evidence="2" id="KW-0732">Signal</keyword>
<evidence type="ECO:0000256" key="1">
    <source>
        <dbReference type="SAM" id="MobiDB-lite"/>
    </source>
</evidence>
<feature type="chain" id="PRO_5034098000" evidence="2">
    <location>
        <begin position="25"/>
        <end position="468"/>
    </location>
</feature>
<evidence type="ECO:0000313" key="3">
    <source>
        <dbReference type="EMBL" id="KAF4595233.1"/>
    </source>
</evidence>
<reference evidence="3 4" key="1">
    <citation type="journal article" date="2020" name="G3 (Bethesda)">
        <title>Genetic Underpinnings of Host Manipulation by Ophiocordyceps as Revealed by Comparative Transcriptomics.</title>
        <authorList>
            <person name="Will I."/>
            <person name="Das B."/>
            <person name="Trinh T."/>
            <person name="Brachmann A."/>
            <person name="Ohm R.A."/>
            <person name="de Bekker C."/>
        </authorList>
    </citation>
    <scope>NUCLEOTIDE SEQUENCE [LARGE SCALE GENOMIC DNA]</scope>
    <source>
        <strain evidence="3 4">EC05</strain>
    </source>
</reference>